<reference evidence="1" key="1">
    <citation type="submission" date="2023-10" db="EMBL/GenBank/DDBJ databases">
        <title>Genome assembly of Pristionchus species.</title>
        <authorList>
            <person name="Yoshida K."/>
            <person name="Sommer R.J."/>
        </authorList>
    </citation>
    <scope>NUCLEOTIDE SEQUENCE</scope>
    <source>
        <strain evidence="1">RS0144</strain>
    </source>
</reference>
<accession>A0AAV5TWG1</accession>
<dbReference type="Proteomes" id="UP001432027">
    <property type="component" value="Unassembled WGS sequence"/>
</dbReference>
<name>A0AAV5TWG1_9BILA</name>
<proteinExistence type="predicted"/>
<dbReference type="EMBL" id="BTSX01000005">
    <property type="protein sequence ID" value="GMS98606.1"/>
    <property type="molecule type" value="Genomic_DNA"/>
</dbReference>
<gene>
    <name evidence="1" type="ORF">PENTCL1PPCAC_20781</name>
</gene>
<evidence type="ECO:0000313" key="2">
    <source>
        <dbReference type="Proteomes" id="UP001432027"/>
    </source>
</evidence>
<protein>
    <submittedName>
        <fullName evidence="1">Uncharacterized protein</fullName>
    </submittedName>
</protein>
<comment type="caution">
    <text evidence="1">The sequence shown here is derived from an EMBL/GenBank/DDBJ whole genome shotgun (WGS) entry which is preliminary data.</text>
</comment>
<dbReference type="AlphaFoldDB" id="A0AAV5TWG1"/>
<evidence type="ECO:0000313" key="1">
    <source>
        <dbReference type="EMBL" id="GMS98606.1"/>
    </source>
</evidence>
<sequence>GAFPGNTLAALGYVPVYRMQIPLHHARRHRRTHPVPCEHVWHVEGSEGIGEDRSHWCSVRGKEDGLQCARPGIKSEGGEIPRLHEECPRGCD</sequence>
<feature type="non-terminal residue" evidence="1">
    <location>
        <position position="1"/>
    </location>
</feature>
<organism evidence="1 2">
    <name type="scientific">Pristionchus entomophagus</name>
    <dbReference type="NCBI Taxonomy" id="358040"/>
    <lineage>
        <taxon>Eukaryota</taxon>
        <taxon>Metazoa</taxon>
        <taxon>Ecdysozoa</taxon>
        <taxon>Nematoda</taxon>
        <taxon>Chromadorea</taxon>
        <taxon>Rhabditida</taxon>
        <taxon>Rhabditina</taxon>
        <taxon>Diplogasteromorpha</taxon>
        <taxon>Diplogasteroidea</taxon>
        <taxon>Neodiplogasteridae</taxon>
        <taxon>Pristionchus</taxon>
    </lineage>
</organism>
<keyword evidence="2" id="KW-1185">Reference proteome</keyword>